<dbReference type="EMBL" id="RQGT01000134">
    <property type="protein sequence ID" value="TGM08833.1"/>
    <property type="molecule type" value="Genomic_DNA"/>
</dbReference>
<accession>A0ABY2MVG6</accession>
<organism evidence="1 2">
    <name type="scientific">Leptospira stimsonii</name>
    <dbReference type="NCBI Taxonomy" id="2202203"/>
    <lineage>
        <taxon>Bacteria</taxon>
        <taxon>Pseudomonadati</taxon>
        <taxon>Spirochaetota</taxon>
        <taxon>Spirochaetia</taxon>
        <taxon>Leptospirales</taxon>
        <taxon>Leptospiraceae</taxon>
        <taxon>Leptospira</taxon>
    </lineage>
</organism>
<gene>
    <name evidence="1" type="ORF">EHQ90_22225</name>
</gene>
<protein>
    <submittedName>
        <fullName evidence="1">Uncharacterized protein</fullName>
    </submittedName>
</protein>
<keyword evidence="2" id="KW-1185">Reference proteome</keyword>
<evidence type="ECO:0000313" key="2">
    <source>
        <dbReference type="Proteomes" id="UP000297422"/>
    </source>
</evidence>
<comment type="caution">
    <text evidence="1">The sequence shown here is derived from an EMBL/GenBank/DDBJ whole genome shotgun (WGS) entry which is preliminary data.</text>
</comment>
<proteinExistence type="predicted"/>
<name>A0ABY2MVG6_9LEPT</name>
<reference evidence="2" key="1">
    <citation type="journal article" date="2019" name="PLoS Negl. Trop. Dis.">
        <title>Revisiting the worldwide diversity of Leptospira species in the environment.</title>
        <authorList>
            <person name="Vincent A.T."/>
            <person name="Schiettekatte O."/>
            <person name="Bourhy P."/>
            <person name="Veyrier F.J."/>
            <person name="Picardeau M."/>
        </authorList>
    </citation>
    <scope>NUCLEOTIDE SEQUENCE [LARGE SCALE GENOMIC DNA]</scope>
    <source>
        <strain evidence="2">201702407</strain>
    </source>
</reference>
<dbReference type="Proteomes" id="UP000297422">
    <property type="component" value="Unassembled WGS sequence"/>
</dbReference>
<evidence type="ECO:0000313" key="1">
    <source>
        <dbReference type="EMBL" id="TGM08833.1"/>
    </source>
</evidence>
<sequence>MIFQNNSVTIDHSPDETKIPRFRIQIREPDGNFFFSISESKFLLLAKAILEKSGVEVKEESKSDLGSLEVD</sequence>